<comment type="subcellular location">
    <subcellularLocation>
        <location evidence="2">Membrane</location>
        <topology evidence="2">Multi-pass membrane protein</topology>
    </subcellularLocation>
</comment>
<protein>
    <recommendedName>
        <fullName evidence="8">Peptidase M50 domain-containing protein</fullName>
    </recommendedName>
</protein>
<gene>
    <name evidence="9" type="ORF">AHU48_20980</name>
</gene>
<evidence type="ECO:0000256" key="3">
    <source>
        <dbReference type="ARBA" id="ARBA00007931"/>
    </source>
</evidence>
<evidence type="ECO:0000313" key="9">
    <source>
        <dbReference type="EMBL" id="ECJ4451634.1"/>
    </source>
</evidence>
<comment type="similarity">
    <text evidence="3">Belongs to the peptidase M50B family.</text>
</comment>
<evidence type="ECO:0000256" key="6">
    <source>
        <dbReference type="ARBA" id="ARBA00023136"/>
    </source>
</evidence>
<name>A0A3Z7EW18_SALET</name>
<evidence type="ECO:0000256" key="2">
    <source>
        <dbReference type="ARBA" id="ARBA00004141"/>
    </source>
</evidence>
<organism evidence="9">
    <name type="scientific">Salmonella enterica I</name>
    <dbReference type="NCBI Taxonomy" id="59201"/>
    <lineage>
        <taxon>Bacteria</taxon>
        <taxon>Pseudomonadati</taxon>
        <taxon>Pseudomonadota</taxon>
        <taxon>Gammaproteobacteria</taxon>
        <taxon>Enterobacterales</taxon>
        <taxon>Enterobacteriaceae</taxon>
        <taxon>Salmonella</taxon>
    </lineage>
</organism>
<evidence type="ECO:0000256" key="4">
    <source>
        <dbReference type="ARBA" id="ARBA00022692"/>
    </source>
</evidence>
<dbReference type="Pfam" id="PF02163">
    <property type="entry name" value="Peptidase_M50"/>
    <property type="match status" value="1"/>
</dbReference>
<dbReference type="GO" id="GO:0016020">
    <property type="term" value="C:membrane"/>
    <property type="evidence" value="ECO:0007669"/>
    <property type="project" value="UniProtKB-SubCell"/>
</dbReference>
<evidence type="ECO:0000259" key="8">
    <source>
        <dbReference type="Pfam" id="PF02163"/>
    </source>
</evidence>
<comment type="caution">
    <text evidence="9">The sequence shown here is derived from an EMBL/GenBank/DDBJ whole genome shotgun (WGS) entry which is preliminary data.</text>
</comment>
<evidence type="ECO:0000256" key="1">
    <source>
        <dbReference type="ARBA" id="ARBA00001947"/>
    </source>
</evidence>
<comment type="cofactor">
    <cofactor evidence="1">
        <name>Zn(2+)</name>
        <dbReference type="ChEBI" id="CHEBI:29105"/>
    </cofactor>
</comment>
<sequence length="173" mass="19380">MAGFMIKGIPLHSFEYLHYIVDSLGWMLPVYLYLFSFLYAFIHESGHALMAMCLGTRVTRFQVGKPVLFRFKRGRLILKFGLLFPDGGVSYHYADDAPRWKVMAAALAGPLLPVILSVPVFTLTGIQPLTVIAGLIVMMLTLVNLNPFMMETDGQKVLKHLHAIVQGRKVLNS</sequence>
<accession>A0A3Z7EW18</accession>
<dbReference type="AlphaFoldDB" id="A0A3Z7EW18"/>
<keyword evidence="6 7" id="KW-0472">Membrane</keyword>
<feature type="transmembrane region" description="Helical" evidence="7">
    <location>
        <begin position="129"/>
        <end position="149"/>
    </location>
</feature>
<feature type="transmembrane region" description="Helical" evidence="7">
    <location>
        <begin position="100"/>
        <end position="122"/>
    </location>
</feature>
<evidence type="ECO:0000256" key="5">
    <source>
        <dbReference type="ARBA" id="ARBA00022989"/>
    </source>
</evidence>
<feature type="transmembrane region" description="Helical" evidence="7">
    <location>
        <begin position="30"/>
        <end position="55"/>
    </location>
</feature>
<dbReference type="EMBL" id="AAIYJT010000034">
    <property type="protein sequence ID" value="ECJ4451634.1"/>
    <property type="molecule type" value="Genomic_DNA"/>
</dbReference>
<keyword evidence="4 7" id="KW-0812">Transmembrane</keyword>
<evidence type="ECO:0000256" key="7">
    <source>
        <dbReference type="SAM" id="Phobius"/>
    </source>
</evidence>
<reference evidence="9" key="1">
    <citation type="submission" date="2018-08" db="EMBL/GenBank/DDBJ databases">
        <authorList>
            <consortium name="GenomeTrakr network: Whole genome sequencing for foodborne pathogen traceback"/>
        </authorList>
    </citation>
    <scope>NUCLEOTIDE SEQUENCE</scope>
    <source>
        <strain evidence="9">FDA00000611</strain>
    </source>
</reference>
<dbReference type="GO" id="GO:0006508">
    <property type="term" value="P:proteolysis"/>
    <property type="evidence" value="ECO:0007669"/>
    <property type="project" value="InterPro"/>
</dbReference>
<keyword evidence="5 7" id="KW-1133">Transmembrane helix</keyword>
<proteinExistence type="inferred from homology"/>
<dbReference type="InterPro" id="IPR008915">
    <property type="entry name" value="Peptidase_M50"/>
</dbReference>
<feature type="domain" description="Peptidase M50" evidence="8">
    <location>
        <begin position="39"/>
        <end position="124"/>
    </location>
</feature>